<dbReference type="InterPro" id="IPR000210">
    <property type="entry name" value="BTB/POZ_dom"/>
</dbReference>
<dbReference type="InterPro" id="IPR011333">
    <property type="entry name" value="SKP1/BTB/POZ_sf"/>
</dbReference>
<dbReference type="Proteomes" id="UP000002358">
    <property type="component" value="Chromosome 4"/>
</dbReference>
<evidence type="ECO:0000313" key="3">
    <source>
        <dbReference type="Proteomes" id="UP000002358"/>
    </source>
</evidence>
<accession>A0A7M7QZ47</accession>
<feature type="domain" description="BTB" evidence="1">
    <location>
        <begin position="37"/>
        <end position="105"/>
    </location>
</feature>
<dbReference type="PROSITE" id="PS50097">
    <property type="entry name" value="BTB"/>
    <property type="match status" value="1"/>
</dbReference>
<protein>
    <recommendedName>
        <fullName evidence="1">BTB domain-containing protein</fullName>
    </recommendedName>
</protein>
<proteinExistence type="predicted"/>
<dbReference type="SUPFAM" id="SSF54695">
    <property type="entry name" value="POZ domain"/>
    <property type="match status" value="1"/>
</dbReference>
<dbReference type="PANTHER" id="PTHR24413">
    <property type="entry name" value="SPECKLE-TYPE POZ PROTEIN"/>
    <property type="match status" value="1"/>
</dbReference>
<organism evidence="2 3">
    <name type="scientific">Nasonia vitripennis</name>
    <name type="common">Parasitic wasp</name>
    <dbReference type="NCBI Taxonomy" id="7425"/>
    <lineage>
        <taxon>Eukaryota</taxon>
        <taxon>Metazoa</taxon>
        <taxon>Ecdysozoa</taxon>
        <taxon>Arthropoda</taxon>
        <taxon>Hexapoda</taxon>
        <taxon>Insecta</taxon>
        <taxon>Pterygota</taxon>
        <taxon>Neoptera</taxon>
        <taxon>Endopterygota</taxon>
        <taxon>Hymenoptera</taxon>
        <taxon>Apocrita</taxon>
        <taxon>Proctotrupomorpha</taxon>
        <taxon>Chalcidoidea</taxon>
        <taxon>Pteromalidae</taxon>
        <taxon>Pteromalinae</taxon>
        <taxon>Nasonia</taxon>
    </lineage>
</organism>
<dbReference type="Pfam" id="PF00651">
    <property type="entry name" value="BTB"/>
    <property type="match status" value="1"/>
</dbReference>
<reference evidence="2" key="1">
    <citation type="submission" date="2021-01" db="UniProtKB">
        <authorList>
            <consortium name="EnsemblMetazoa"/>
        </authorList>
    </citation>
    <scope>IDENTIFICATION</scope>
</reference>
<dbReference type="RefSeq" id="XP_032454947.1">
    <property type="nucleotide sequence ID" value="XM_032599056.1"/>
</dbReference>
<sequence>MQKSEIASKTKALQNVDDPRLKIPIDLKNLLDSETFSDIIIISSCGKKFQVHKNILAARSTVFSAMLENNMKEATENLVEITDIDAETLEELLLFIYSGKVKNIERAAIDLLAASDKYAIEDLKIMCEKVLDATIGFDNAVDVFVLADLHHADLLKQKALSFITKHLKIVMETPAFKALMNGTQPHLSEILTAISKTK</sequence>
<dbReference type="KEGG" id="nvi:103315970"/>
<evidence type="ECO:0000313" key="2">
    <source>
        <dbReference type="EnsemblMetazoa" id="XP_032454947"/>
    </source>
</evidence>
<dbReference type="AlphaFoldDB" id="A0A7M7QZ47"/>
<dbReference type="FunFam" id="3.30.710.10:FF:000159">
    <property type="entry name" value="Speckle-type POZ protein B"/>
    <property type="match status" value="1"/>
</dbReference>
<name>A0A7M7QZ47_NASVI</name>
<evidence type="ECO:0000259" key="1">
    <source>
        <dbReference type="PROSITE" id="PS50097"/>
    </source>
</evidence>
<dbReference type="EnsemblMetazoa" id="XM_032599056">
    <property type="protein sequence ID" value="XP_032454947"/>
    <property type="gene ID" value="LOC103315970"/>
</dbReference>
<dbReference type="Gene3D" id="1.25.40.420">
    <property type="match status" value="1"/>
</dbReference>
<dbReference type="GeneID" id="103315970"/>
<dbReference type="Gene3D" id="3.30.710.10">
    <property type="entry name" value="Potassium Channel Kv1.1, Chain A"/>
    <property type="match status" value="1"/>
</dbReference>
<dbReference type="SMR" id="A0A7M7QZ47"/>
<dbReference type="InParanoid" id="A0A7M7QZ47"/>
<dbReference type="SMART" id="SM00225">
    <property type="entry name" value="BTB"/>
    <property type="match status" value="1"/>
</dbReference>
<keyword evidence="3" id="KW-1185">Reference proteome</keyword>